<protein>
    <submittedName>
        <fullName evidence="7">Phage integrase family protein</fullName>
    </submittedName>
</protein>
<dbReference type="SUPFAM" id="SSF56349">
    <property type="entry name" value="DNA breaking-rejoining enzymes"/>
    <property type="match status" value="1"/>
</dbReference>
<dbReference type="InterPro" id="IPR011010">
    <property type="entry name" value="DNA_brk_join_enz"/>
</dbReference>
<dbReference type="InterPro" id="IPR050090">
    <property type="entry name" value="Tyrosine_recombinase_XerCD"/>
</dbReference>
<dbReference type="GO" id="GO:0015074">
    <property type="term" value="P:DNA integration"/>
    <property type="evidence" value="ECO:0007669"/>
    <property type="project" value="UniProtKB-KW"/>
</dbReference>
<dbReference type="InterPro" id="IPR010998">
    <property type="entry name" value="Integrase_recombinase_N"/>
</dbReference>
<accession>A0A078QWH4</accession>
<keyword evidence="4" id="KW-0233">DNA recombination</keyword>
<reference evidence="7 8" key="1">
    <citation type="submission" date="2014-04" db="EMBL/GenBank/DDBJ databases">
        <authorList>
            <person name="Sears C."/>
            <person name="Carroll K."/>
            <person name="Sack B.R."/>
            <person name="Qadri F."/>
            <person name="Myers L.L."/>
            <person name="Chung G.-T."/>
            <person name="Escheverria P."/>
            <person name="Fraser C.M."/>
            <person name="Sadzewicz L."/>
            <person name="Shefchek K.A."/>
            <person name="Tallon L."/>
            <person name="Das S.P."/>
            <person name="Daugherty S."/>
            <person name="Mongodin E.F."/>
        </authorList>
    </citation>
    <scope>NUCLEOTIDE SEQUENCE [LARGE SCALE GENOMIC DNA]</scope>
    <source>
        <strain evidence="8">3775 SL(B) 10 (iv)</strain>
    </source>
</reference>
<gene>
    <name evidence="7" type="ORF">M097_3487</name>
</gene>
<comment type="caution">
    <text evidence="7">The sequence shown here is derived from an EMBL/GenBank/DDBJ whole genome shotgun (WGS) entry which is preliminary data.</text>
</comment>
<dbReference type="Pfam" id="PF13102">
    <property type="entry name" value="Phage_int_SAM_5"/>
    <property type="match status" value="1"/>
</dbReference>
<dbReference type="Gene3D" id="1.10.150.130">
    <property type="match status" value="1"/>
</dbReference>
<evidence type="ECO:0000256" key="5">
    <source>
        <dbReference type="PROSITE-ProRule" id="PRU01248"/>
    </source>
</evidence>
<dbReference type="InterPro" id="IPR044068">
    <property type="entry name" value="CB"/>
</dbReference>
<evidence type="ECO:0000256" key="1">
    <source>
        <dbReference type="ARBA" id="ARBA00008857"/>
    </source>
</evidence>
<keyword evidence="2" id="KW-0229">DNA integration</keyword>
<dbReference type="CDD" id="cd01185">
    <property type="entry name" value="INTN1_C_like"/>
    <property type="match status" value="1"/>
</dbReference>
<evidence type="ECO:0000256" key="3">
    <source>
        <dbReference type="ARBA" id="ARBA00023125"/>
    </source>
</evidence>
<dbReference type="PATRIC" id="fig|1339350.3.peg.3325"/>
<dbReference type="PANTHER" id="PTHR30349">
    <property type="entry name" value="PHAGE INTEGRASE-RELATED"/>
    <property type="match status" value="1"/>
</dbReference>
<dbReference type="InterPro" id="IPR013762">
    <property type="entry name" value="Integrase-like_cat_sf"/>
</dbReference>
<keyword evidence="3 5" id="KW-0238">DNA-binding</keyword>
<feature type="domain" description="Core-binding (CB)" evidence="6">
    <location>
        <begin position="112"/>
        <end position="191"/>
    </location>
</feature>
<evidence type="ECO:0000313" key="8">
    <source>
        <dbReference type="Proteomes" id="UP000028134"/>
    </source>
</evidence>
<dbReference type="PROSITE" id="PS51900">
    <property type="entry name" value="CB"/>
    <property type="match status" value="1"/>
</dbReference>
<dbReference type="InterPro" id="IPR002104">
    <property type="entry name" value="Integrase_catalytic"/>
</dbReference>
<dbReference type="GO" id="GO:0003677">
    <property type="term" value="F:DNA binding"/>
    <property type="evidence" value="ECO:0007669"/>
    <property type="project" value="UniProtKB-UniRule"/>
</dbReference>
<dbReference type="Pfam" id="PF00589">
    <property type="entry name" value="Phage_integrase"/>
    <property type="match status" value="1"/>
</dbReference>
<comment type="similarity">
    <text evidence="1">Belongs to the 'phage' integrase family.</text>
</comment>
<dbReference type="PANTHER" id="PTHR30349:SF64">
    <property type="entry name" value="PROPHAGE INTEGRASE INTD-RELATED"/>
    <property type="match status" value="1"/>
</dbReference>
<dbReference type="Gene3D" id="1.10.443.10">
    <property type="entry name" value="Intergrase catalytic core"/>
    <property type="match status" value="1"/>
</dbReference>
<evidence type="ECO:0000256" key="2">
    <source>
        <dbReference type="ARBA" id="ARBA00022908"/>
    </source>
</evidence>
<proteinExistence type="inferred from homology"/>
<evidence type="ECO:0000259" key="6">
    <source>
        <dbReference type="PROSITE" id="PS51900"/>
    </source>
</evidence>
<evidence type="ECO:0000313" key="7">
    <source>
        <dbReference type="EMBL" id="KDS27804.1"/>
    </source>
</evidence>
<dbReference type="EMBL" id="JNHI01000028">
    <property type="protein sequence ID" value="KDS27804.1"/>
    <property type="molecule type" value="Genomic_DNA"/>
</dbReference>
<dbReference type="RefSeq" id="WP_032946127.1">
    <property type="nucleotide sequence ID" value="NZ_JNHI01000028.1"/>
</dbReference>
<dbReference type="Proteomes" id="UP000028134">
    <property type="component" value="Unassembled WGS sequence"/>
</dbReference>
<dbReference type="GO" id="GO:0006310">
    <property type="term" value="P:DNA recombination"/>
    <property type="evidence" value="ECO:0007669"/>
    <property type="project" value="UniProtKB-KW"/>
</dbReference>
<organism evidence="7 8">
    <name type="scientific">Phocaeicola vulgatus str. 3775 SL</name>
    <name type="common">B</name>
    <name type="synonym">iv</name>
    <dbReference type="NCBI Taxonomy" id="1339350"/>
    <lineage>
        <taxon>Bacteria</taxon>
        <taxon>Pseudomonadati</taxon>
        <taxon>Bacteroidota</taxon>
        <taxon>Bacteroidia</taxon>
        <taxon>Bacteroidales</taxon>
        <taxon>Bacteroidaceae</taxon>
        <taxon>Phocaeicola</taxon>
    </lineage>
</organism>
<evidence type="ECO:0000256" key="4">
    <source>
        <dbReference type="ARBA" id="ARBA00023172"/>
    </source>
</evidence>
<dbReference type="AlphaFoldDB" id="A0A078QWH4"/>
<dbReference type="InterPro" id="IPR025269">
    <property type="entry name" value="SAM-like_dom"/>
</dbReference>
<name>A0A078QWH4_PHOVU</name>
<sequence length="404" mass="46703">MATVKVKFRPSSVDGREGTVYYQVIHGRVARQINTSYKLFPAEWSKRHSRIVITPSDEDRRQYLLLLDKRIAEDTDRLENVITVLRRKGGTFTADDVTSAFHGEHRGLFFLVFMREVINGLRRMGKVRTVETYTSTLNSFIRFMDGKDVALGDMDSDLMTAYEAWLRSKEISMNTISFYMRILRATYNRAVEKGLVTQRFPFKHVYTGVERTTKRAVPLRVIKQLRTLDLSLHPAKRFARDMLLFSFYTRGMSMVDMAFLRKKDLANGILTYRRKKTGQQLFVKWEPCMQEIVSRYNVSESPYLLPIIVRPGMDERKQYINASHRINRYLKAIGKELGLSVPLTHYVARHSWASAARSKNIPISVISEGMGHDSENTTRIYLASLDTTTIDKANSLILKSLCRE</sequence>